<organism evidence="9 10">
    <name type="scientific">Sphaerisporangium rubeum</name>
    <dbReference type="NCBI Taxonomy" id="321317"/>
    <lineage>
        <taxon>Bacteria</taxon>
        <taxon>Bacillati</taxon>
        <taxon>Actinomycetota</taxon>
        <taxon>Actinomycetes</taxon>
        <taxon>Streptosporangiales</taxon>
        <taxon>Streptosporangiaceae</taxon>
        <taxon>Sphaerisporangium</taxon>
    </lineage>
</organism>
<dbReference type="Proteomes" id="UP000555564">
    <property type="component" value="Unassembled WGS sequence"/>
</dbReference>
<keyword evidence="10" id="KW-1185">Reference proteome</keyword>
<dbReference type="PROSITE" id="PS00501">
    <property type="entry name" value="SPASE_I_1"/>
    <property type="match status" value="1"/>
</dbReference>
<keyword evidence="6" id="KW-0472">Membrane</keyword>
<evidence type="ECO:0000256" key="3">
    <source>
        <dbReference type="ARBA" id="ARBA00022670"/>
    </source>
</evidence>
<comment type="catalytic activity">
    <reaction evidence="6">
        <text>Cleavage of hydrophobic, N-terminal signal or leader sequences from secreted and periplasmic proteins.</text>
        <dbReference type="EC" id="3.4.21.89"/>
    </reaction>
</comment>
<evidence type="ECO:0000256" key="2">
    <source>
        <dbReference type="ARBA" id="ARBA00009370"/>
    </source>
</evidence>
<dbReference type="InterPro" id="IPR019533">
    <property type="entry name" value="Peptidase_S26"/>
</dbReference>
<gene>
    <name evidence="9" type="ORF">BJ992_001816</name>
</gene>
<dbReference type="SUPFAM" id="SSF51306">
    <property type="entry name" value="LexA/Signal peptidase"/>
    <property type="match status" value="1"/>
</dbReference>
<proteinExistence type="inferred from homology"/>
<evidence type="ECO:0000313" key="9">
    <source>
        <dbReference type="EMBL" id="MBB6472385.1"/>
    </source>
</evidence>
<evidence type="ECO:0000313" key="10">
    <source>
        <dbReference type="Proteomes" id="UP000555564"/>
    </source>
</evidence>
<dbReference type="Pfam" id="PF10502">
    <property type="entry name" value="Peptidase_S26"/>
    <property type="match status" value="1"/>
</dbReference>
<feature type="active site" evidence="5">
    <location>
        <position position="134"/>
    </location>
</feature>
<keyword evidence="4 6" id="KW-0378">Hydrolase</keyword>
<dbReference type="NCBIfam" id="TIGR02227">
    <property type="entry name" value="sigpep_I_bact"/>
    <property type="match status" value="1"/>
</dbReference>
<keyword evidence="3 6" id="KW-0645">Protease</keyword>
<evidence type="ECO:0000256" key="4">
    <source>
        <dbReference type="ARBA" id="ARBA00022801"/>
    </source>
</evidence>
<dbReference type="InterPro" id="IPR019756">
    <property type="entry name" value="Pept_S26A_signal_pept_1_Ser-AS"/>
</dbReference>
<evidence type="ECO:0000256" key="7">
    <source>
        <dbReference type="SAM" id="MobiDB-lite"/>
    </source>
</evidence>
<keyword evidence="6" id="KW-0812">Transmembrane</keyword>
<feature type="compositionally biased region" description="Low complexity" evidence="7">
    <location>
        <begin position="8"/>
        <end position="35"/>
    </location>
</feature>
<name>A0A7X0M5H7_9ACTN</name>
<dbReference type="EC" id="3.4.21.89" evidence="6"/>
<dbReference type="RefSeq" id="WP_246496566.1">
    <property type="nucleotide sequence ID" value="NZ_BAAALO010000139.1"/>
</dbReference>
<protein>
    <recommendedName>
        <fullName evidence="6">Signal peptidase I</fullName>
        <ecNumber evidence="6">3.4.21.89</ecNumber>
    </recommendedName>
</protein>
<evidence type="ECO:0000256" key="5">
    <source>
        <dbReference type="PIRSR" id="PIRSR600223-1"/>
    </source>
</evidence>
<dbReference type="GO" id="GO:0005886">
    <property type="term" value="C:plasma membrane"/>
    <property type="evidence" value="ECO:0007669"/>
    <property type="project" value="UniProtKB-SubCell"/>
</dbReference>
<dbReference type="EMBL" id="JACHIU010000001">
    <property type="protein sequence ID" value="MBB6472385.1"/>
    <property type="molecule type" value="Genomic_DNA"/>
</dbReference>
<evidence type="ECO:0000256" key="6">
    <source>
        <dbReference type="RuleBase" id="RU362042"/>
    </source>
</evidence>
<dbReference type="CDD" id="cd06530">
    <property type="entry name" value="S26_SPase_I"/>
    <property type="match status" value="1"/>
</dbReference>
<dbReference type="GO" id="GO:0004252">
    <property type="term" value="F:serine-type endopeptidase activity"/>
    <property type="evidence" value="ECO:0007669"/>
    <property type="project" value="InterPro"/>
</dbReference>
<evidence type="ECO:0000256" key="1">
    <source>
        <dbReference type="ARBA" id="ARBA00004401"/>
    </source>
</evidence>
<comment type="caution">
    <text evidence="9">The sequence shown here is derived from an EMBL/GenBank/DDBJ whole genome shotgun (WGS) entry which is preliminary data.</text>
</comment>
<reference evidence="9 10" key="1">
    <citation type="submission" date="2020-08" db="EMBL/GenBank/DDBJ databases">
        <title>Sequencing the genomes of 1000 actinobacteria strains.</title>
        <authorList>
            <person name="Klenk H.-P."/>
        </authorList>
    </citation>
    <scope>NUCLEOTIDE SEQUENCE [LARGE SCALE GENOMIC DNA]</scope>
    <source>
        <strain evidence="9 10">DSM 44936</strain>
    </source>
</reference>
<dbReference type="GO" id="GO:0009003">
    <property type="term" value="F:signal peptidase activity"/>
    <property type="evidence" value="ECO:0007669"/>
    <property type="project" value="UniProtKB-EC"/>
</dbReference>
<dbReference type="InterPro" id="IPR036286">
    <property type="entry name" value="LexA/Signal_pep-like_sf"/>
</dbReference>
<feature type="region of interest" description="Disordered" evidence="7">
    <location>
        <begin position="1"/>
        <end position="59"/>
    </location>
</feature>
<dbReference type="GO" id="GO:0006465">
    <property type="term" value="P:signal peptide processing"/>
    <property type="evidence" value="ECO:0007669"/>
    <property type="project" value="InterPro"/>
</dbReference>
<evidence type="ECO:0000259" key="8">
    <source>
        <dbReference type="Pfam" id="PF10502"/>
    </source>
</evidence>
<dbReference type="InterPro" id="IPR000223">
    <property type="entry name" value="Pept_S26A_signal_pept_1"/>
</dbReference>
<dbReference type="PANTHER" id="PTHR43390">
    <property type="entry name" value="SIGNAL PEPTIDASE I"/>
    <property type="match status" value="1"/>
</dbReference>
<accession>A0A7X0M5H7</accession>
<feature type="domain" description="Peptidase S26" evidence="8">
    <location>
        <begin position="67"/>
        <end position="225"/>
    </location>
</feature>
<feature type="active site" evidence="5">
    <location>
        <position position="96"/>
    </location>
</feature>
<sequence length="243" mass="25760">MTTPPPEDTATPHPSSASPATSDPDMSASTSPDTATDTDTDTDTAGSSAAGPSAPSARKRRRAGWLESVLLVGGGVVAALLANVFVIGSFYIPSESMEPTLEIDDRVIVNKLSGDIGRGEVVVFTGWDGTPTVKRVIGIGGDRVKCCDADGRITVNGRPLHEESYLHPQDFPSQEKFDVTVPKEHLWLMGDHRAASEDARAHLKEPGKGTIPTSAVIGRAVARYWPLDRVATLPVPDAFSHLP</sequence>
<dbReference type="Gene3D" id="2.10.109.10">
    <property type="entry name" value="Umud Fragment, subunit A"/>
    <property type="match status" value="1"/>
</dbReference>
<comment type="similarity">
    <text evidence="2 6">Belongs to the peptidase S26 family.</text>
</comment>
<dbReference type="PRINTS" id="PR00727">
    <property type="entry name" value="LEADERPTASE"/>
</dbReference>
<keyword evidence="6" id="KW-1133">Transmembrane helix</keyword>
<dbReference type="PANTHER" id="PTHR43390:SF1">
    <property type="entry name" value="CHLOROPLAST PROCESSING PEPTIDASE"/>
    <property type="match status" value="1"/>
</dbReference>
<feature type="transmembrane region" description="Helical" evidence="6">
    <location>
        <begin position="68"/>
        <end position="92"/>
    </location>
</feature>
<feature type="compositionally biased region" description="Low complexity" evidence="7">
    <location>
        <begin position="43"/>
        <end position="56"/>
    </location>
</feature>
<dbReference type="AlphaFoldDB" id="A0A7X0M5H7"/>
<comment type="subcellular location">
    <subcellularLocation>
        <location evidence="1">Cell membrane</location>
        <topology evidence="1">Single-pass type II membrane protein</topology>
    </subcellularLocation>
    <subcellularLocation>
        <location evidence="6">Membrane</location>
        <topology evidence="6">Single-pass type II membrane protein</topology>
    </subcellularLocation>
</comment>